<protein>
    <submittedName>
        <fullName evidence="2">Uncharacterized protein</fullName>
    </submittedName>
</protein>
<organism evidence="2">
    <name type="scientific">Dulem virus 31</name>
    <dbReference type="NCBI Taxonomy" id="3145749"/>
    <lineage>
        <taxon>Viruses</taxon>
        <taxon>Monodnaviria</taxon>
        <taxon>Sangervirae</taxon>
        <taxon>Phixviricota</taxon>
        <taxon>Malgrandaviricetes</taxon>
        <taxon>Petitvirales</taxon>
        <taxon>Microviridae</taxon>
        <taxon>Microvirus</taxon>
    </lineage>
</organism>
<proteinExistence type="predicted"/>
<sequence length="61" mass="6940">MRTFKKDDRILQTNDKIIADAILNSGFVEVEATPVEDELPEVPQDDEVEATPKNKRNKRGN</sequence>
<accession>A0AAU8AW53</accession>
<reference evidence="2" key="1">
    <citation type="submission" date="2024-03" db="EMBL/GenBank/DDBJ databases">
        <title>Diverse circular DNA viruses in blood, oral, and fecal samples of captive lemurs.</title>
        <authorList>
            <person name="Paietta E.N."/>
            <person name="Kraberger S."/>
            <person name="Lund M.C."/>
            <person name="Custer J.M."/>
            <person name="Vargas K.M."/>
            <person name="Ehmke E.E."/>
            <person name="Yoder A.D."/>
            <person name="Varsani A."/>
        </authorList>
    </citation>
    <scope>NUCLEOTIDE SEQUENCE</scope>
    <source>
        <strain evidence="2">Duke_17_45</strain>
    </source>
</reference>
<name>A0AAU8AW53_9VIRU</name>
<feature type="compositionally biased region" description="Acidic residues" evidence="1">
    <location>
        <begin position="37"/>
        <end position="49"/>
    </location>
</feature>
<evidence type="ECO:0000313" key="2">
    <source>
        <dbReference type="EMBL" id="XCD03081.1"/>
    </source>
</evidence>
<evidence type="ECO:0000256" key="1">
    <source>
        <dbReference type="SAM" id="MobiDB-lite"/>
    </source>
</evidence>
<feature type="region of interest" description="Disordered" evidence="1">
    <location>
        <begin position="37"/>
        <end position="61"/>
    </location>
</feature>
<dbReference type="EMBL" id="PP511318">
    <property type="protein sequence ID" value="XCD03081.1"/>
    <property type="molecule type" value="Genomic_DNA"/>
</dbReference>